<dbReference type="OrthoDB" id="9813612at2"/>
<dbReference type="InterPro" id="IPR004838">
    <property type="entry name" value="NHTrfase_class1_PyrdxlP-BS"/>
</dbReference>
<organism evidence="6 7">
    <name type="scientific">Brevibacterium paucivorans</name>
    <dbReference type="NCBI Taxonomy" id="170994"/>
    <lineage>
        <taxon>Bacteria</taxon>
        <taxon>Bacillati</taxon>
        <taxon>Actinomycetota</taxon>
        <taxon>Actinomycetes</taxon>
        <taxon>Micrococcales</taxon>
        <taxon>Brevibacteriaceae</taxon>
        <taxon>Brevibacterium</taxon>
    </lineage>
</organism>
<comment type="cofactor">
    <cofactor evidence="1 4">
        <name>pyridoxal 5'-phosphate</name>
        <dbReference type="ChEBI" id="CHEBI:597326"/>
    </cofactor>
</comment>
<evidence type="ECO:0000313" key="6">
    <source>
        <dbReference type="EMBL" id="PMD06050.1"/>
    </source>
</evidence>
<evidence type="ECO:0000256" key="4">
    <source>
        <dbReference type="RuleBase" id="RU000481"/>
    </source>
</evidence>
<dbReference type="PROSITE" id="PS00105">
    <property type="entry name" value="AA_TRANSFER_CLASS_1"/>
    <property type="match status" value="1"/>
</dbReference>
<dbReference type="InterPro" id="IPR015421">
    <property type="entry name" value="PyrdxlP-dep_Trfase_major"/>
</dbReference>
<sequence length="368" mass="39197">MNFAQYGRHLEAYPWDKLAPLKARAEERGLCDLSIGTPVDPTPQVVQDALSAGADAHGYPTTAGTPQLREAIAGWYSRSRGVSVAPDAILPTVGSKELVAWLPTLLGLNELGLAVAGPSLAYPTYRMGATIAGVEFRQLDAHEIAEGASLEGVGLVWLNSPANPTGRVLDAQTLRKVVEATRKAGVVVASDECYALLNWEAQAPSLLDPAVAGDDHTGLLSVYSLSKQSNLAGYRAAFVAGDQSLIADLINTRKHAGMIVPGPVQTAMIAALQDSEHVVAQKETYRARRDLLKPALEAWGMTIEHSEAGLYLWCTRGDDCWDTLSDLADLGILAGPGIIYGEDGAKYVRVALTGSDDTIRRAAERLSN</sequence>
<protein>
    <recommendedName>
        <fullName evidence="4">Aminotransferase</fullName>
        <ecNumber evidence="4">2.6.1.-</ecNumber>
    </recommendedName>
</protein>
<reference evidence="6 7" key="1">
    <citation type="submission" date="2017-09" db="EMBL/GenBank/DDBJ databases">
        <title>Bacterial strain isolated from the female urinary microbiota.</title>
        <authorList>
            <person name="Thomas-White K."/>
            <person name="Kumar N."/>
            <person name="Forster S."/>
            <person name="Putonti C."/>
            <person name="Lawley T."/>
            <person name="Wolfe A.J."/>
        </authorList>
    </citation>
    <scope>NUCLEOTIDE SEQUENCE [LARGE SCALE GENOMIC DNA]</scope>
    <source>
        <strain evidence="6 7">UMB1301</strain>
    </source>
</reference>
<gene>
    <name evidence="6" type="ORF">CJ199_01220</name>
</gene>
<evidence type="ECO:0000259" key="5">
    <source>
        <dbReference type="Pfam" id="PF00155"/>
    </source>
</evidence>
<dbReference type="NCBIfam" id="TIGR03539">
    <property type="entry name" value="DapC_actino"/>
    <property type="match status" value="1"/>
</dbReference>
<dbReference type="GO" id="GO:0008483">
    <property type="term" value="F:transaminase activity"/>
    <property type="evidence" value="ECO:0007669"/>
    <property type="project" value="UniProtKB-KW"/>
</dbReference>
<dbReference type="PANTHER" id="PTHR42832">
    <property type="entry name" value="AMINO ACID AMINOTRANSFERASE"/>
    <property type="match status" value="1"/>
</dbReference>
<dbReference type="RefSeq" id="WP_102237706.1">
    <property type="nucleotide sequence ID" value="NZ_BAAAIM010000007.1"/>
</dbReference>
<dbReference type="InterPro" id="IPR050881">
    <property type="entry name" value="LL-DAP_aminotransferase"/>
</dbReference>
<dbReference type="InterPro" id="IPR004839">
    <property type="entry name" value="Aminotransferase_I/II_large"/>
</dbReference>
<dbReference type="Pfam" id="PF00155">
    <property type="entry name" value="Aminotran_1_2"/>
    <property type="match status" value="1"/>
</dbReference>
<evidence type="ECO:0000256" key="1">
    <source>
        <dbReference type="ARBA" id="ARBA00001933"/>
    </source>
</evidence>
<comment type="caution">
    <text evidence="6">The sequence shown here is derived from an EMBL/GenBank/DDBJ whole genome shotgun (WGS) entry which is preliminary data.</text>
</comment>
<feature type="domain" description="Aminotransferase class I/classII large" evidence="5">
    <location>
        <begin position="31"/>
        <end position="366"/>
    </location>
</feature>
<dbReference type="Gene3D" id="3.90.1150.10">
    <property type="entry name" value="Aspartate Aminotransferase, domain 1"/>
    <property type="match status" value="1"/>
</dbReference>
<dbReference type="InterPro" id="IPR015424">
    <property type="entry name" value="PyrdxlP-dep_Trfase"/>
</dbReference>
<dbReference type="AlphaFoldDB" id="A0A2N6VPI6"/>
<evidence type="ECO:0000256" key="3">
    <source>
        <dbReference type="ARBA" id="ARBA00022679"/>
    </source>
</evidence>
<dbReference type="InterPro" id="IPR015422">
    <property type="entry name" value="PyrdxlP-dep_Trfase_small"/>
</dbReference>
<dbReference type="EMBL" id="PNHK01000001">
    <property type="protein sequence ID" value="PMD06050.1"/>
    <property type="molecule type" value="Genomic_DNA"/>
</dbReference>
<name>A0A2N6VPI6_9MICO</name>
<dbReference type="Proteomes" id="UP000235598">
    <property type="component" value="Unassembled WGS sequence"/>
</dbReference>
<dbReference type="CDD" id="cd00609">
    <property type="entry name" value="AAT_like"/>
    <property type="match status" value="1"/>
</dbReference>
<dbReference type="EC" id="2.6.1.-" evidence="4"/>
<dbReference type="SUPFAM" id="SSF53383">
    <property type="entry name" value="PLP-dependent transferases"/>
    <property type="match status" value="1"/>
</dbReference>
<comment type="similarity">
    <text evidence="4">Belongs to the class-I pyridoxal-phosphate-dependent aminotransferase family.</text>
</comment>
<keyword evidence="2 4" id="KW-0032">Aminotransferase</keyword>
<dbReference type="PANTHER" id="PTHR42832:SF3">
    <property type="entry name" value="L-GLUTAMINE--4-(METHYLSULFANYL)-2-OXOBUTANOATE AMINOTRANSFERASE"/>
    <property type="match status" value="1"/>
</dbReference>
<evidence type="ECO:0000256" key="2">
    <source>
        <dbReference type="ARBA" id="ARBA00022576"/>
    </source>
</evidence>
<proteinExistence type="inferred from homology"/>
<dbReference type="InterPro" id="IPR019880">
    <property type="entry name" value="OxyQ"/>
</dbReference>
<dbReference type="GO" id="GO:0030170">
    <property type="term" value="F:pyridoxal phosphate binding"/>
    <property type="evidence" value="ECO:0007669"/>
    <property type="project" value="InterPro"/>
</dbReference>
<keyword evidence="3 4" id="KW-0808">Transferase</keyword>
<dbReference type="Gene3D" id="3.40.640.10">
    <property type="entry name" value="Type I PLP-dependent aspartate aminotransferase-like (Major domain)"/>
    <property type="match status" value="1"/>
</dbReference>
<accession>A0A2N6VPI6</accession>
<evidence type="ECO:0000313" key="7">
    <source>
        <dbReference type="Proteomes" id="UP000235598"/>
    </source>
</evidence>